<comment type="caution">
    <text evidence="5">The sequence shown here is derived from an EMBL/GenBank/DDBJ whole genome shotgun (WGS) entry which is preliminary data.</text>
</comment>
<accession>A0ABX1QB18</accession>
<dbReference type="PRINTS" id="PR00413">
    <property type="entry name" value="HADHALOGNASE"/>
</dbReference>
<dbReference type="InterPro" id="IPR023214">
    <property type="entry name" value="HAD_sf"/>
</dbReference>
<comment type="similarity">
    <text evidence="2">Belongs to the HAD-like hydrolase superfamily. CbbY/CbbZ/Gph/YieH family.</text>
</comment>
<evidence type="ECO:0000256" key="2">
    <source>
        <dbReference type="ARBA" id="ARBA00006171"/>
    </source>
</evidence>
<name>A0ABX1QB18_9RHOO</name>
<keyword evidence="6" id="KW-1185">Reference proteome</keyword>
<evidence type="ECO:0000313" key="5">
    <source>
        <dbReference type="EMBL" id="NMG74667.1"/>
    </source>
</evidence>
<dbReference type="InterPro" id="IPR051600">
    <property type="entry name" value="Beta-PGM-like"/>
</dbReference>
<dbReference type="SFLD" id="SFLDG01129">
    <property type="entry name" value="C1.5:_HAD__Beta-PGM__Phosphata"/>
    <property type="match status" value="1"/>
</dbReference>
<dbReference type="InterPro" id="IPR006439">
    <property type="entry name" value="HAD-SF_hydro_IA"/>
</dbReference>
<gene>
    <name evidence="5" type="ORF">GPA25_07820</name>
</gene>
<proteinExistence type="inferred from homology"/>
<dbReference type="Pfam" id="PF00702">
    <property type="entry name" value="Hydrolase"/>
    <property type="match status" value="1"/>
</dbReference>
<keyword evidence="3" id="KW-0479">Metal-binding</keyword>
<dbReference type="SFLD" id="SFLDS00003">
    <property type="entry name" value="Haloacid_Dehalogenase"/>
    <property type="match status" value="1"/>
</dbReference>
<dbReference type="RefSeq" id="WP_169259821.1">
    <property type="nucleotide sequence ID" value="NZ_WTVQ01000010.1"/>
</dbReference>
<dbReference type="CDD" id="cd07526">
    <property type="entry name" value="HAD_BPGM_like"/>
    <property type="match status" value="1"/>
</dbReference>
<evidence type="ECO:0000256" key="4">
    <source>
        <dbReference type="ARBA" id="ARBA00022842"/>
    </source>
</evidence>
<dbReference type="Gene3D" id="1.10.150.240">
    <property type="entry name" value="Putative phosphatase, domain 2"/>
    <property type="match status" value="1"/>
</dbReference>
<dbReference type="SUPFAM" id="SSF56784">
    <property type="entry name" value="HAD-like"/>
    <property type="match status" value="1"/>
</dbReference>
<dbReference type="NCBIfam" id="TIGR01509">
    <property type="entry name" value="HAD-SF-IA-v3"/>
    <property type="match status" value="1"/>
</dbReference>
<keyword evidence="4" id="KW-0460">Magnesium</keyword>
<dbReference type="InterPro" id="IPR023198">
    <property type="entry name" value="PGP-like_dom2"/>
</dbReference>
<dbReference type="InterPro" id="IPR036412">
    <property type="entry name" value="HAD-like_sf"/>
</dbReference>
<dbReference type="Proteomes" id="UP000648984">
    <property type="component" value="Unassembled WGS sequence"/>
</dbReference>
<evidence type="ECO:0000313" key="6">
    <source>
        <dbReference type="Proteomes" id="UP000648984"/>
    </source>
</evidence>
<dbReference type="EMBL" id="WTVQ01000010">
    <property type="protein sequence ID" value="NMG74667.1"/>
    <property type="molecule type" value="Genomic_DNA"/>
</dbReference>
<evidence type="ECO:0000256" key="1">
    <source>
        <dbReference type="ARBA" id="ARBA00001946"/>
    </source>
</evidence>
<reference evidence="5 6" key="1">
    <citation type="submission" date="2019-12" db="EMBL/GenBank/DDBJ databases">
        <title>Comparative genomics gives insights into the taxonomy of the Azoarcus-Aromatoleum group and reveals separate origins of nif in the plant-associated Azoarcus and non-plant-associated Aromatoleum sub-groups.</title>
        <authorList>
            <person name="Lafos M."/>
            <person name="Maluk M."/>
            <person name="Batista M."/>
            <person name="Junghare M."/>
            <person name="Carmona M."/>
            <person name="Faoro H."/>
            <person name="Cruz L.M."/>
            <person name="Battistoni F."/>
            <person name="De Souza E."/>
            <person name="Pedrosa F."/>
            <person name="Chen W.-M."/>
            <person name="Poole P.S."/>
            <person name="Dixon R.A."/>
            <person name="James E.K."/>
        </authorList>
    </citation>
    <scope>NUCLEOTIDE SEQUENCE [LARGE SCALE GENOMIC DNA]</scope>
    <source>
        <strain evidence="5 6">22Lin</strain>
    </source>
</reference>
<evidence type="ECO:0000256" key="3">
    <source>
        <dbReference type="ARBA" id="ARBA00022723"/>
    </source>
</evidence>
<dbReference type="Gene3D" id="3.40.50.1000">
    <property type="entry name" value="HAD superfamily/HAD-like"/>
    <property type="match status" value="1"/>
</dbReference>
<dbReference type="PANTHER" id="PTHR46193">
    <property type="entry name" value="6-PHOSPHOGLUCONATE PHOSPHATASE"/>
    <property type="match status" value="1"/>
</dbReference>
<organism evidence="5 6">
    <name type="scientific">Aromatoleum diolicum</name>
    <dbReference type="NCBI Taxonomy" id="75796"/>
    <lineage>
        <taxon>Bacteria</taxon>
        <taxon>Pseudomonadati</taxon>
        <taxon>Pseudomonadota</taxon>
        <taxon>Betaproteobacteria</taxon>
        <taxon>Rhodocyclales</taxon>
        <taxon>Rhodocyclaceae</taxon>
        <taxon>Aromatoleum</taxon>
    </lineage>
</organism>
<dbReference type="GO" id="GO:0016787">
    <property type="term" value="F:hydrolase activity"/>
    <property type="evidence" value="ECO:0007669"/>
    <property type="project" value="UniProtKB-KW"/>
</dbReference>
<protein>
    <submittedName>
        <fullName evidence="5">HAD-IA family hydrolase</fullName>
    </submittedName>
</protein>
<sequence length="215" mass="23500">MRMTIEAVIFDCDGTLVDSETVAASVIAEMLAEEGIDTSREQILLRSRGEKFARFVAELCESWPQLDADDFTVRYRRRSNTVLAGELQAMPGAVELVERLGLDKCVASNGPRDKIETCLAATGLLSHFTDRIVSAYEVGSWKPDPQLIWHAAALMQVEPARCLLVEDSRAGVEAGLAAGVQVVGYRLPADLQARFGGRICYADDLAQIATLIGRR</sequence>
<keyword evidence="5" id="KW-0378">Hydrolase</keyword>
<dbReference type="PANTHER" id="PTHR46193:SF10">
    <property type="entry name" value="6-PHOSPHOGLUCONATE PHOSPHATASE"/>
    <property type="match status" value="1"/>
</dbReference>
<comment type="cofactor">
    <cofactor evidence="1">
        <name>Mg(2+)</name>
        <dbReference type="ChEBI" id="CHEBI:18420"/>
    </cofactor>
</comment>